<organism evidence="2 3">
    <name type="scientific">Melghiribacillus thermohalophilus</name>
    <dbReference type="NCBI Taxonomy" id="1324956"/>
    <lineage>
        <taxon>Bacteria</taxon>
        <taxon>Bacillati</taxon>
        <taxon>Bacillota</taxon>
        <taxon>Bacilli</taxon>
        <taxon>Bacillales</taxon>
        <taxon>Bacillaceae</taxon>
        <taxon>Melghiribacillus</taxon>
    </lineage>
</organism>
<gene>
    <name evidence="2" type="ORF">EDD68_1081</name>
</gene>
<keyword evidence="1" id="KW-1133">Transmembrane helix</keyword>
<keyword evidence="1" id="KW-0812">Transmembrane</keyword>
<dbReference type="AlphaFoldDB" id="A0A4V6NZZ8"/>
<dbReference type="EMBL" id="SMAN01000008">
    <property type="protein sequence ID" value="TCT22582.1"/>
    <property type="molecule type" value="Genomic_DNA"/>
</dbReference>
<comment type="caution">
    <text evidence="2">The sequence shown here is derived from an EMBL/GenBank/DDBJ whole genome shotgun (WGS) entry which is preliminary data.</text>
</comment>
<keyword evidence="1" id="KW-0472">Membrane</keyword>
<accession>A0A4V6NZZ8</accession>
<evidence type="ECO:0000313" key="3">
    <source>
        <dbReference type="Proteomes" id="UP000294650"/>
    </source>
</evidence>
<protein>
    <submittedName>
        <fullName evidence="2">Uncharacterized protein</fullName>
    </submittedName>
</protein>
<evidence type="ECO:0000256" key="1">
    <source>
        <dbReference type="SAM" id="Phobius"/>
    </source>
</evidence>
<feature type="transmembrane region" description="Helical" evidence="1">
    <location>
        <begin position="37"/>
        <end position="57"/>
    </location>
</feature>
<feature type="transmembrane region" description="Helical" evidence="1">
    <location>
        <begin position="77"/>
        <end position="97"/>
    </location>
</feature>
<dbReference type="RefSeq" id="WP_132371589.1">
    <property type="nucleotide sequence ID" value="NZ_SMAN01000008.1"/>
</dbReference>
<name>A0A4V6NZZ8_9BACI</name>
<evidence type="ECO:0000313" key="2">
    <source>
        <dbReference type="EMBL" id="TCT22582.1"/>
    </source>
</evidence>
<feature type="transmembrane region" description="Helical" evidence="1">
    <location>
        <begin position="12"/>
        <end position="30"/>
    </location>
</feature>
<reference evidence="2 3" key="1">
    <citation type="submission" date="2019-03" db="EMBL/GenBank/DDBJ databases">
        <title>Genomic Encyclopedia of Type Strains, Phase IV (KMG-IV): sequencing the most valuable type-strain genomes for metagenomic binning, comparative biology and taxonomic classification.</title>
        <authorList>
            <person name="Goeker M."/>
        </authorList>
    </citation>
    <scope>NUCLEOTIDE SEQUENCE [LARGE SCALE GENOMIC DNA]</scope>
    <source>
        <strain evidence="2 3">DSM 25894</strain>
    </source>
</reference>
<sequence length="107" mass="12485">MDWESLPDLFWFFYYIVLLITLGTAIFHLVQKKGKIISMLTIFFTVTTPIVSFMNSIGRDSGVNELEHFMMNLTQGSLWAIYSMTGYLMIMVFWILFSRQIFSADDS</sequence>
<proteinExistence type="predicted"/>
<dbReference type="OrthoDB" id="2645556at2"/>
<keyword evidence="3" id="KW-1185">Reference proteome</keyword>
<dbReference type="Proteomes" id="UP000294650">
    <property type="component" value="Unassembled WGS sequence"/>
</dbReference>